<evidence type="ECO:0000256" key="8">
    <source>
        <dbReference type="ARBA" id="ARBA00023004"/>
    </source>
</evidence>
<dbReference type="SUPFAM" id="SSF51905">
    <property type="entry name" value="FAD/NAD(P)-binding domain"/>
    <property type="match status" value="1"/>
</dbReference>
<dbReference type="Pfam" id="PF00724">
    <property type="entry name" value="Oxidored_FMN"/>
    <property type="match status" value="1"/>
</dbReference>
<protein>
    <submittedName>
        <fullName evidence="12">2,4-dienoyl-CoA reductase</fullName>
    </submittedName>
</protein>
<reference evidence="12" key="1">
    <citation type="submission" date="2013-11" db="EMBL/GenBank/DDBJ databases">
        <authorList>
            <person name="Chao X."/>
        </authorList>
    </citation>
    <scope>NUCLEOTIDE SEQUENCE</scope>
    <source>
        <strain evidence="12">XZQH13</strain>
    </source>
</reference>
<dbReference type="Pfam" id="PF07992">
    <property type="entry name" value="Pyr_redox_2"/>
    <property type="match status" value="1"/>
</dbReference>
<organism evidence="12">
    <name type="scientific">Streptomyces sp. XZQH13</name>
    <dbReference type="NCBI Taxonomy" id="1245512"/>
    <lineage>
        <taxon>Bacteria</taxon>
        <taxon>Bacillati</taxon>
        <taxon>Actinomycetota</taxon>
        <taxon>Actinomycetes</taxon>
        <taxon>Kitasatosporales</taxon>
        <taxon>Streptomycetaceae</taxon>
        <taxon>Streptomyces</taxon>
    </lineage>
</organism>
<dbReference type="InterPro" id="IPR001155">
    <property type="entry name" value="OxRdtase_FMN_N"/>
</dbReference>
<evidence type="ECO:0000256" key="9">
    <source>
        <dbReference type="ARBA" id="ARBA00023014"/>
    </source>
</evidence>
<dbReference type="PRINTS" id="PR00368">
    <property type="entry name" value="FADPNR"/>
</dbReference>
<dbReference type="InterPro" id="IPR036188">
    <property type="entry name" value="FAD/NAD-bd_sf"/>
</dbReference>
<dbReference type="PANTHER" id="PTHR42917:SF2">
    <property type="entry name" value="2,4-DIENOYL-COA REDUCTASE [(2E)-ENOYL-COA-PRODUCING]"/>
    <property type="match status" value="1"/>
</dbReference>
<comment type="cofactor">
    <cofactor evidence="2">
        <name>[4Fe-4S] cluster</name>
        <dbReference type="ChEBI" id="CHEBI:49883"/>
    </cofactor>
</comment>
<evidence type="ECO:0000256" key="5">
    <source>
        <dbReference type="ARBA" id="ARBA00022643"/>
    </source>
</evidence>
<evidence type="ECO:0000256" key="7">
    <source>
        <dbReference type="ARBA" id="ARBA00023002"/>
    </source>
</evidence>
<feature type="domain" description="FAD/NAD(P)-binding" evidence="11">
    <location>
        <begin position="385"/>
        <end position="651"/>
    </location>
</feature>
<evidence type="ECO:0000256" key="2">
    <source>
        <dbReference type="ARBA" id="ARBA00001966"/>
    </source>
</evidence>
<evidence type="ECO:0000256" key="4">
    <source>
        <dbReference type="ARBA" id="ARBA00022630"/>
    </source>
</evidence>
<dbReference type="InterPro" id="IPR051793">
    <property type="entry name" value="NADH:flavin_oxidoreductase"/>
</dbReference>
<evidence type="ECO:0000313" key="12">
    <source>
        <dbReference type="EMBL" id="AHH25582.1"/>
    </source>
</evidence>
<keyword evidence="9" id="KW-0411">Iron-sulfur</keyword>
<accession>A0A023J9S8</accession>
<dbReference type="GO" id="GO:0051536">
    <property type="term" value="F:iron-sulfur cluster binding"/>
    <property type="evidence" value="ECO:0007669"/>
    <property type="project" value="UniProtKB-KW"/>
</dbReference>
<dbReference type="AlphaFoldDB" id="A0A023J9S8"/>
<evidence type="ECO:0000259" key="10">
    <source>
        <dbReference type="Pfam" id="PF00724"/>
    </source>
</evidence>
<keyword evidence="5" id="KW-0288">FMN</keyword>
<dbReference type="GO" id="GO:0016491">
    <property type="term" value="F:oxidoreductase activity"/>
    <property type="evidence" value="ECO:0007669"/>
    <property type="project" value="UniProtKB-KW"/>
</dbReference>
<dbReference type="EMBL" id="KF813023">
    <property type="protein sequence ID" value="AHH25582.1"/>
    <property type="molecule type" value="Genomic_DNA"/>
</dbReference>
<comment type="cofactor">
    <cofactor evidence="1">
        <name>FMN</name>
        <dbReference type="ChEBI" id="CHEBI:58210"/>
    </cofactor>
</comment>
<dbReference type="Gene3D" id="3.50.50.60">
    <property type="entry name" value="FAD/NAD(P)-binding domain"/>
    <property type="match status" value="1"/>
</dbReference>
<dbReference type="PANTHER" id="PTHR42917">
    <property type="entry name" value="2,4-DIENOYL-COA REDUCTASE"/>
    <property type="match status" value="1"/>
</dbReference>
<evidence type="ECO:0000256" key="1">
    <source>
        <dbReference type="ARBA" id="ARBA00001917"/>
    </source>
</evidence>
<dbReference type="Gene3D" id="3.20.20.70">
    <property type="entry name" value="Aldolase class I"/>
    <property type="match status" value="1"/>
</dbReference>
<evidence type="ECO:0000256" key="6">
    <source>
        <dbReference type="ARBA" id="ARBA00022723"/>
    </source>
</evidence>
<proteinExistence type="inferred from homology"/>
<dbReference type="SUPFAM" id="SSF51395">
    <property type="entry name" value="FMN-linked oxidoreductases"/>
    <property type="match status" value="1"/>
</dbReference>
<evidence type="ECO:0000256" key="3">
    <source>
        <dbReference type="ARBA" id="ARBA00011048"/>
    </source>
</evidence>
<keyword evidence="4" id="KW-0285">Flavoprotein</keyword>
<dbReference type="Gene3D" id="3.40.50.720">
    <property type="entry name" value="NAD(P)-binding Rossmann-like Domain"/>
    <property type="match status" value="1"/>
</dbReference>
<feature type="domain" description="NADH:flavin oxidoreductase/NADH oxidase N-terminal" evidence="10">
    <location>
        <begin position="4"/>
        <end position="333"/>
    </location>
</feature>
<keyword evidence="8" id="KW-0408">Iron</keyword>
<sequence>MDHVFRPLAIGGLTVPHRIIMGAMHLNLETLDDDGAALAAFYAERVRGGAGLVITGGSAVNPAGSGGPGYGVLDDGRHRSALRRAVDAVHDAGGLIALQLFHAGRYAPAGTDGGAPLAPSAVYSRFSRTVPRAMTEEEVAGTVAAFGRGAEAACALGFDAVEVMGSEGYLINQFTAPLTNLRDDAWGGDPARRRRFPVEVLRAVRASVKPGFPVLFRMSGADLVEDGTPWQETAALAVELAEAGADALAVGIGWHESPVPTVQAQVPAGTWAGYAQRVKRALREAGYGAVPVIASNRFTRLTQAEDVLAGGDVDLVAMARPFLADPAIVNKSHTGSGASVDLCIACNEACIDRSFGTERVSCLVNPRAGHERDFPALPSAGRRGRYAVIGAGLAGLEAARTLARLGHKVEVYEEADEPGGQFRLAARVPGKADFAATVRRREEELDDLNVPVYLRHRVGARDVPLLRATDGVVLATGVRPHRPELPGADLPHVLDYARALADPDALGPRVVVIGGGGIAVDLAHLLAGGSSPAPTAEEFLASRALTAPSGSVPASAPAAVREVTVMRRGGRIGTGIGPSTRWVVMEELRARGVRLLTDVAYREITPDGVVVEADGKAVLVGADHVVLATGQESRQEVAAVLRAAGVPFEVAGGAADARALNAVRATAQGLRAAHRVVERAGALGTGEQRRWGRDG</sequence>
<evidence type="ECO:0000259" key="11">
    <source>
        <dbReference type="Pfam" id="PF07992"/>
    </source>
</evidence>
<dbReference type="InterPro" id="IPR023753">
    <property type="entry name" value="FAD/NAD-binding_dom"/>
</dbReference>
<dbReference type="InterPro" id="IPR013785">
    <property type="entry name" value="Aldolase_TIM"/>
</dbReference>
<dbReference type="GO" id="GO:0046872">
    <property type="term" value="F:metal ion binding"/>
    <property type="evidence" value="ECO:0007669"/>
    <property type="project" value="UniProtKB-KW"/>
</dbReference>
<dbReference type="GO" id="GO:0010181">
    <property type="term" value="F:FMN binding"/>
    <property type="evidence" value="ECO:0007669"/>
    <property type="project" value="InterPro"/>
</dbReference>
<name>A0A023J9S8_9ACTN</name>
<keyword evidence="7" id="KW-0560">Oxidoreductase</keyword>
<comment type="similarity">
    <text evidence="3">In the N-terminal section; belongs to the NADH:flavin oxidoreductase/NADH oxidase family.</text>
</comment>
<keyword evidence="6" id="KW-0479">Metal-binding</keyword>